<protein>
    <recommendedName>
        <fullName evidence="3">Reverse transcriptase domain-containing protein</fullName>
    </recommendedName>
</protein>
<evidence type="ECO:0000313" key="2">
    <source>
        <dbReference type="Proteomes" id="UP000324800"/>
    </source>
</evidence>
<reference evidence="1 2" key="1">
    <citation type="submission" date="2019-03" db="EMBL/GenBank/DDBJ databases">
        <title>Single cell metagenomics reveals metabolic interactions within the superorganism composed of flagellate Streblomastix strix and complex community of Bacteroidetes bacteria on its surface.</title>
        <authorList>
            <person name="Treitli S.C."/>
            <person name="Kolisko M."/>
            <person name="Husnik F."/>
            <person name="Keeling P."/>
            <person name="Hampl V."/>
        </authorList>
    </citation>
    <scope>NUCLEOTIDE SEQUENCE [LARGE SCALE GENOMIC DNA]</scope>
    <source>
        <strain evidence="1">ST1C</strain>
    </source>
</reference>
<name>A0A5J4WME8_9EUKA</name>
<organism evidence="1 2">
    <name type="scientific">Streblomastix strix</name>
    <dbReference type="NCBI Taxonomy" id="222440"/>
    <lineage>
        <taxon>Eukaryota</taxon>
        <taxon>Metamonada</taxon>
        <taxon>Preaxostyla</taxon>
        <taxon>Oxymonadida</taxon>
        <taxon>Streblomastigidae</taxon>
        <taxon>Streblomastix</taxon>
    </lineage>
</organism>
<accession>A0A5J4WME8</accession>
<sequence length="234" mass="27020">MVVVNQCMDLANQCGSYKPKPDGRWKNIQDATQLNDEILPLNFQMHGVAYVKMIILPIDWMTELDLKSDQLILKQRTIRLMEIFEQFSLTISPKKCELEPKQEIVFLGWTWNSATMELYMPDDRRSTNLDLLKRLVKTILAKRQSNDIVASQVHFDHNQKDQNSVSTNVSQQKIGNEAPNGDIQILQLTGCDRTKSPNEYYQHYRLSILCHPCSSLRQIGVQVNRRQNQSGKNA</sequence>
<evidence type="ECO:0000313" key="1">
    <source>
        <dbReference type="EMBL" id="KAA6395732.1"/>
    </source>
</evidence>
<comment type="caution">
    <text evidence="1">The sequence shown here is derived from an EMBL/GenBank/DDBJ whole genome shotgun (WGS) entry which is preliminary data.</text>
</comment>
<dbReference type="SUPFAM" id="SSF56672">
    <property type="entry name" value="DNA/RNA polymerases"/>
    <property type="match status" value="1"/>
</dbReference>
<gene>
    <name evidence="1" type="ORF">EZS28_008744</name>
</gene>
<dbReference type="InterPro" id="IPR043502">
    <property type="entry name" value="DNA/RNA_pol_sf"/>
</dbReference>
<dbReference type="Proteomes" id="UP000324800">
    <property type="component" value="Unassembled WGS sequence"/>
</dbReference>
<dbReference type="AlphaFoldDB" id="A0A5J4WME8"/>
<evidence type="ECO:0008006" key="3">
    <source>
        <dbReference type="Google" id="ProtNLM"/>
    </source>
</evidence>
<proteinExistence type="predicted"/>
<dbReference type="EMBL" id="SNRW01001606">
    <property type="protein sequence ID" value="KAA6395732.1"/>
    <property type="molecule type" value="Genomic_DNA"/>
</dbReference>